<dbReference type="InterPro" id="IPR011335">
    <property type="entry name" value="Restrct_endonuc-II-like"/>
</dbReference>
<dbReference type="SUPFAM" id="SSF52980">
    <property type="entry name" value="Restriction endonuclease-like"/>
    <property type="match status" value="1"/>
</dbReference>
<keyword evidence="2" id="KW-0255">Endonuclease</keyword>
<evidence type="ECO:0000313" key="6">
    <source>
        <dbReference type="Proteomes" id="UP000607397"/>
    </source>
</evidence>
<protein>
    <recommendedName>
        <fullName evidence="4">DNA mismatch repair MutH/Type II restriction enzyme Sau3AI domain-containing protein</fullName>
    </recommendedName>
</protein>
<dbReference type="EMBL" id="WVIC01000029">
    <property type="protein sequence ID" value="NCJ07616.1"/>
    <property type="molecule type" value="Genomic_DNA"/>
</dbReference>
<accession>A0A8K2A105</accession>
<reference evidence="5" key="1">
    <citation type="submission" date="2019-12" db="EMBL/GenBank/DDBJ databases">
        <title>High-Quality draft genome sequences of three cyanobacteria isolated from the limestone walls of the Old Cathedral of Coimbra.</title>
        <authorList>
            <person name="Tiago I."/>
            <person name="Soares F."/>
            <person name="Portugal A."/>
        </authorList>
    </citation>
    <scope>NUCLEOTIDE SEQUENCE [LARGE SCALE GENOMIC DNA]</scope>
    <source>
        <strain evidence="5">C</strain>
    </source>
</reference>
<proteinExistence type="predicted"/>
<dbReference type="SMART" id="SM00927">
    <property type="entry name" value="MutH"/>
    <property type="match status" value="1"/>
</dbReference>
<dbReference type="Gene3D" id="3.40.600.10">
    <property type="entry name" value="DNA mismatch repair MutH/Restriction endonuclease, type II"/>
    <property type="match status" value="1"/>
</dbReference>
<dbReference type="GO" id="GO:0004519">
    <property type="term" value="F:endonuclease activity"/>
    <property type="evidence" value="ECO:0007669"/>
    <property type="project" value="UniProtKB-KW"/>
</dbReference>
<gene>
    <name evidence="5" type="ORF">GS597_14080</name>
</gene>
<feature type="domain" description="DNA mismatch repair MutH/Type II restriction enzyme Sau3AI" evidence="4">
    <location>
        <begin position="51"/>
        <end position="149"/>
    </location>
</feature>
<dbReference type="GO" id="GO:0016787">
    <property type="term" value="F:hydrolase activity"/>
    <property type="evidence" value="ECO:0007669"/>
    <property type="project" value="UniProtKB-KW"/>
</dbReference>
<keyword evidence="6" id="KW-1185">Reference proteome</keyword>
<name>A0A8K2A105_9CYAN</name>
<sequence length="213" mass="23860">MERVDAISRLNTLVGQDLRQLAGQFNVTVWSQDNKKNKGWAGHTIERYLGLALNSSRSPNFGSWELKLVPLVARRTGALRVKETMAITMIDPVEVVNKEFEESHLFNKLQKIVVVARIFESQADERSLVHSVASFDLDNPEIYDQVKADYNLVRETIKTQGFSNLSGKMGKLVQPRTKGQGHGSTSRAFYARTGFVAHILGEGYSIPLPVTQE</sequence>
<dbReference type="InterPro" id="IPR037057">
    <property type="entry name" value="DNA_rep_MutH/T2_RE_sf"/>
</dbReference>
<comment type="caution">
    <text evidence="5">The sequence shown here is derived from an EMBL/GenBank/DDBJ whole genome shotgun (WGS) entry which is preliminary data.</text>
</comment>
<evidence type="ECO:0000259" key="4">
    <source>
        <dbReference type="SMART" id="SM00927"/>
    </source>
</evidence>
<evidence type="ECO:0000256" key="3">
    <source>
        <dbReference type="ARBA" id="ARBA00022801"/>
    </source>
</evidence>
<dbReference type="RefSeq" id="WP_161826088.1">
    <property type="nucleotide sequence ID" value="NZ_WVIC01000029.1"/>
</dbReference>
<dbReference type="CDD" id="cd22356">
    <property type="entry name" value="Sau3AI_N-like"/>
    <property type="match status" value="1"/>
</dbReference>
<dbReference type="AlphaFoldDB" id="A0A8K2A105"/>
<keyword evidence="3" id="KW-0378">Hydrolase</keyword>
<dbReference type="InterPro" id="IPR011337">
    <property type="entry name" value="DNA_rep_MutH/RE_typeII_Sau3AI"/>
</dbReference>
<keyword evidence="1" id="KW-0540">Nuclease</keyword>
<evidence type="ECO:0000256" key="2">
    <source>
        <dbReference type="ARBA" id="ARBA00022759"/>
    </source>
</evidence>
<organism evidence="5 6">
    <name type="scientific">Petrachloros mirabilis ULC683</name>
    <dbReference type="NCBI Taxonomy" id="2781853"/>
    <lineage>
        <taxon>Bacteria</taxon>
        <taxon>Bacillati</taxon>
        <taxon>Cyanobacteriota</taxon>
        <taxon>Cyanophyceae</taxon>
        <taxon>Synechococcales</taxon>
        <taxon>Petrachlorosaceae</taxon>
        <taxon>Petrachloros</taxon>
        <taxon>Petrachloros mirabilis</taxon>
    </lineage>
</organism>
<evidence type="ECO:0000256" key="1">
    <source>
        <dbReference type="ARBA" id="ARBA00022722"/>
    </source>
</evidence>
<dbReference type="Pfam" id="PF02976">
    <property type="entry name" value="MutH"/>
    <property type="match status" value="1"/>
</dbReference>
<dbReference type="Proteomes" id="UP000607397">
    <property type="component" value="Unassembled WGS sequence"/>
</dbReference>
<evidence type="ECO:0000313" key="5">
    <source>
        <dbReference type="EMBL" id="NCJ07616.1"/>
    </source>
</evidence>
<dbReference type="GO" id="GO:0003677">
    <property type="term" value="F:DNA binding"/>
    <property type="evidence" value="ECO:0007669"/>
    <property type="project" value="InterPro"/>
</dbReference>